<evidence type="ECO:0000313" key="5">
    <source>
        <dbReference type="EMBL" id="ONF95385.1"/>
    </source>
</evidence>
<proteinExistence type="inferred from homology"/>
<dbReference type="InterPro" id="IPR000873">
    <property type="entry name" value="AMP-dep_synth/lig_dom"/>
</dbReference>
<dbReference type="STRING" id="1915074.SPHI_24770"/>
<dbReference type="Gene3D" id="3.30.300.30">
    <property type="match status" value="1"/>
</dbReference>
<organism evidence="5 6">
    <name type="scientific">Sphingomonas jeddahensis</name>
    <dbReference type="NCBI Taxonomy" id="1915074"/>
    <lineage>
        <taxon>Bacteria</taxon>
        <taxon>Pseudomonadati</taxon>
        <taxon>Pseudomonadota</taxon>
        <taxon>Alphaproteobacteria</taxon>
        <taxon>Sphingomonadales</taxon>
        <taxon>Sphingomonadaceae</taxon>
        <taxon>Sphingomonas</taxon>
    </lineage>
</organism>
<dbReference type="Pfam" id="PF00501">
    <property type="entry name" value="AMP-binding"/>
    <property type="match status" value="1"/>
</dbReference>
<gene>
    <name evidence="5" type="ORF">SPHI_24770</name>
</gene>
<dbReference type="AlphaFoldDB" id="A0A1V2ESC7"/>
<evidence type="ECO:0000259" key="3">
    <source>
        <dbReference type="Pfam" id="PF00501"/>
    </source>
</evidence>
<dbReference type="GO" id="GO:0031956">
    <property type="term" value="F:medium-chain fatty acid-CoA ligase activity"/>
    <property type="evidence" value="ECO:0007669"/>
    <property type="project" value="TreeGrafter"/>
</dbReference>
<name>A0A1V2ESC7_9SPHN</name>
<dbReference type="Gene3D" id="3.40.50.12780">
    <property type="entry name" value="N-terminal domain of ligase-like"/>
    <property type="match status" value="1"/>
</dbReference>
<dbReference type="PANTHER" id="PTHR43201">
    <property type="entry name" value="ACYL-COA SYNTHETASE"/>
    <property type="match status" value="1"/>
</dbReference>
<evidence type="ECO:0000256" key="2">
    <source>
        <dbReference type="ARBA" id="ARBA00022598"/>
    </source>
</evidence>
<keyword evidence="6" id="KW-1185">Reference proteome</keyword>
<dbReference type="SUPFAM" id="SSF56801">
    <property type="entry name" value="Acetyl-CoA synthetase-like"/>
    <property type="match status" value="1"/>
</dbReference>
<dbReference type="EMBL" id="MPSB01000012">
    <property type="protein sequence ID" value="ONF95385.1"/>
    <property type="molecule type" value="Genomic_DNA"/>
</dbReference>
<dbReference type="RefSeq" id="WP_076745249.1">
    <property type="nucleotide sequence ID" value="NZ_MPSB01000012.1"/>
</dbReference>
<dbReference type="InterPro" id="IPR042099">
    <property type="entry name" value="ANL_N_sf"/>
</dbReference>
<dbReference type="GO" id="GO:0004467">
    <property type="term" value="F:long-chain fatty acid-CoA ligase activity"/>
    <property type="evidence" value="ECO:0007669"/>
    <property type="project" value="UniProtKB-EC"/>
</dbReference>
<comment type="similarity">
    <text evidence="1">Belongs to the ATP-dependent AMP-binding enzyme family.</text>
</comment>
<dbReference type="InterPro" id="IPR020845">
    <property type="entry name" value="AMP-binding_CS"/>
</dbReference>
<dbReference type="Proteomes" id="UP000188729">
    <property type="component" value="Unassembled WGS sequence"/>
</dbReference>
<accession>A0A1V2ESC7</accession>
<dbReference type="PANTHER" id="PTHR43201:SF5">
    <property type="entry name" value="MEDIUM-CHAIN ACYL-COA LIGASE ACSF2, MITOCHONDRIAL"/>
    <property type="match status" value="1"/>
</dbReference>
<reference evidence="5 6" key="1">
    <citation type="submission" date="2016-11" db="EMBL/GenBank/DDBJ databases">
        <title>Genome sequence of Sphingomonas jeddahensis G39.</title>
        <authorList>
            <person name="Poehlein A."/>
            <person name="Wuebbeler J.H."/>
            <person name="Steinbuechel A."/>
            <person name="Daniel R."/>
        </authorList>
    </citation>
    <scope>NUCLEOTIDE SEQUENCE [LARGE SCALE GENOMIC DNA]</scope>
    <source>
        <strain evidence="5 6">G39</strain>
    </source>
</reference>
<dbReference type="OrthoDB" id="9803968at2"/>
<evidence type="ECO:0000259" key="4">
    <source>
        <dbReference type="Pfam" id="PF13193"/>
    </source>
</evidence>
<evidence type="ECO:0000313" key="6">
    <source>
        <dbReference type="Proteomes" id="UP000188729"/>
    </source>
</evidence>
<dbReference type="Pfam" id="PF13193">
    <property type="entry name" value="AMP-binding_C"/>
    <property type="match status" value="1"/>
</dbReference>
<dbReference type="InterPro" id="IPR025110">
    <property type="entry name" value="AMP-bd_C"/>
</dbReference>
<sequence length="505" mass="54786">MHPRRFAAATPDKPAYVMAGSGEQVTYRELETRANQVAHWLRGLGVKTGDVVALMAENHPRFYELVWGAQRIGAHYLVIPTALTEGEVSYILRDAEARVAILSARVLERLGEPALPCPVARLDDALIAAIRTSPETPVADEAPGTDMLYSSGTTGFPKGIKSPTPASFDHAPRAVEIGSCFFSYAQDSVYLCPAPLYHAAPLRWSLAIHRLGGTVVLMERFDASDALAAIEQHRVTVAQVVPTHLARMLALPEAERARHDLSSLRSVFHAGAPCPIGLKQQAIGWLGPIIGEFYSGTEGVGLTVATCADWLARPGTVGRAVQGEIRICGEDGEELPVGEEGLVRFANPNPFSYHNDPARTAAAYNQHGWPTLGDIGRVDAEGYLFLTDRANFMIISGGVNIYPQEIENRLLEHPDVADVAVVGMPDAEMGERVVALVEPRVWPAANEPELAAKLDRFARQGLSAVKVPRRYVFRSTLERTDAGKLVKRRLRDALIAEDSAGEMAA</sequence>
<dbReference type="PROSITE" id="PS00455">
    <property type="entry name" value="AMP_BINDING"/>
    <property type="match status" value="1"/>
</dbReference>
<feature type="domain" description="AMP-dependent synthetase/ligase" evidence="3">
    <location>
        <begin position="5"/>
        <end position="349"/>
    </location>
</feature>
<dbReference type="InterPro" id="IPR045851">
    <property type="entry name" value="AMP-bd_C_sf"/>
</dbReference>
<comment type="caution">
    <text evidence="5">The sequence shown here is derived from an EMBL/GenBank/DDBJ whole genome shotgun (WGS) entry which is preliminary data.</text>
</comment>
<feature type="domain" description="AMP-binding enzyme C-terminal" evidence="4">
    <location>
        <begin position="405"/>
        <end position="484"/>
    </location>
</feature>
<dbReference type="EC" id="6.2.1.3" evidence="5"/>
<protein>
    <submittedName>
        <fullName evidence="5">Long-chain-fatty-acid--CoA ligase FadD13</fullName>
        <ecNumber evidence="5">6.2.1.3</ecNumber>
    </submittedName>
</protein>
<evidence type="ECO:0000256" key="1">
    <source>
        <dbReference type="ARBA" id="ARBA00006432"/>
    </source>
</evidence>
<keyword evidence="2 5" id="KW-0436">Ligase</keyword>